<feature type="transmembrane region" description="Helical" evidence="1">
    <location>
        <begin position="15"/>
        <end position="37"/>
    </location>
</feature>
<keyword evidence="3" id="KW-0547">Nucleotide-binding</keyword>
<keyword evidence="3" id="KW-0347">Helicase</keyword>
<organism evidence="3 4">
    <name type="scientific">Rhodococcus tukisamuensis</name>
    <dbReference type="NCBI Taxonomy" id="168276"/>
    <lineage>
        <taxon>Bacteria</taxon>
        <taxon>Bacillati</taxon>
        <taxon>Actinomycetota</taxon>
        <taxon>Actinomycetes</taxon>
        <taxon>Mycobacteriales</taxon>
        <taxon>Nocardiaceae</taxon>
        <taxon>Rhodococcus</taxon>
    </lineage>
</organism>
<evidence type="ECO:0000259" key="2">
    <source>
        <dbReference type="Pfam" id="PF13400"/>
    </source>
</evidence>
<dbReference type="EMBL" id="FNAB01000001">
    <property type="protein sequence ID" value="SDC62404.1"/>
    <property type="molecule type" value="Genomic_DNA"/>
</dbReference>
<dbReference type="NCBIfam" id="TIGR03816">
    <property type="entry name" value="tadE_like_DECH"/>
    <property type="match status" value="1"/>
</dbReference>
<dbReference type="STRING" id="168276.SAMN05444580_101412"/>
<name>A0A1G6N4M1_9NOCA</name>
<accession>A0A1G6N4M1</accession>
<dbReference type="Proteomes" id="UP000199417">
    <property type="component" value="Unassembled WGS sequence"/>
</dbReference>
<dbReference type="Pfam" id="PF13400">
    <property type="entry name" value="Tad"/>
    <property type="match status" value="1"/>
</dbReference>
<dbReference type="InterPro" id="IPR028087">
    <property type="entry name" value="Tad_N"/>
</dbReference>
<dbReference type="AlphaFoldDB" id="A0A1G6N4M1"/>
<evidence type="ECO:0000313" key="4">
    <source>
        <dbReference type="Proteomes" id="UP000199417"/>
    </source>
</evidence>
<keyword evidence="1" id="KW-0472">Membrane</keyword>
<keyword evidence="3" id="KW-0067">ATP-binding</keyword>
<keyword evidence="1" id="KW-0812">Transmembrane</keyword>
<dbReference type="RefSeq" id="WP_072845458.1">
    <property type="nucleotide sequence ID" value="NZ_FNAB01000001.1"/>
</dbReference>
<protein>
    <submittedName>
        <fullName evidence="3">Helicase/secretion neighborhood TadE-like protein</fullName>
    </submittedName>
</protein>
<sequence>MTGGRRSVASGERGAATVVACLAMLALVSVAVLVVSLGSAVSARHRAQSAADLAALATAAALGRGQRAACAAADDIAGRMHARVRECRTEGWDAVVTVAVTAPLVAVGPGEAVAAARAGPMD</sequence>
<keyword evidence="1" id="KW-1133">Transmembrane helix</keyword>
<keyword evidence="3" id="KW-0378">Hydrolase</keyword>
<gene>
    <name evidence="3" type="ORF">SAMN05444580_101412</name>
</gene>
<dbReference type="GO" id="GO:0004386">
    <property type="term" value="F:helicase activity"/>
    <property type="evidence" value="ECO:0007669"/>
    <property type="project" value="UniProtKB-KW"/>
</dbReference>
<proteinExistence type="predicted"/>
<feature type="domain" description="Putative Flp pilus-assembly TadG-like N-terminal" evidence="2">
    <location>
        <begin position="14"/>
        <end position="61"/>
    </location>
</feature>
<dbReference type="InterPro" id="IPR021202">
    <property type="entry name" value="Rv3654c-like"/>
</dbReference>
<evidence type="ECO:0000256" key="1">
    <source>
        <dbReference type="SAM" id="Phobius"/>
    </source>
</evidence>
<reference evidence="3 4" key="1">
    <citation type="submission" date="2016-10" db="EMBL/GenBank/DDBJ databases">
        <authorList>
            <person name="de Groot N.N."/>
        </authorList>
    </citation>
    <scope>NUCLEOTIDE SEQUENCE [LARGE SCALE GENOMIC DNA]</scope>
    <source>
        <strain evidence="3 4">JCM 11308</strain>
    </source>
</reference>
<evidence type="ECO:0000313" key="3">
    <source>
        <dbReference type="EMBL" id="SDC62404.1"/>
    </source>
</evidence>
<keyword evidence="4" id="KW-1185">Reference proteome</keyword>